<dbReference type="InterPro" id="IPR023393">
    <property type="entry name" value="START-like_dom_sf"/>
</dbReference>
<gene>
    <name evidence="1" type="ORF">PO878_10225</name>
</gene>
<dbReference type="RefSeq" id="WP_272738615.1">
    <property type="nucleotide sequence ID" value="NZ_CP116942.1"/>
</dbReference>
<dbReference type="AlphaFoldDB" id="A0AAE9YJ75"/>
<protein>
    <submittedName>
        <fullName evidence="1">SRPBCC family protein</fullName>
    </submittedName>
</protein>
<dbReference type="SUPFAM" id="SSF55961">
    <property type="entry name" value="Bet v1-like"/>
    <property type="match status" value="1"/>
</dbReference>
<name>A0AAE9YJ75_9ACTN</name>
<accession>A0AAE9YJ75</accession>
<dbReference type="EMBL" id="CP116942">
    <property type="protein sequence ID" value="WCO69101.1"/>
    <property type="molecule type" value="Genomic_DNA"/>
</dbReference>
<proteinExistence type="predicted"/>
<dbReference type="Gene3D" id="3.30.530.20">
    <property type="match status" value="1"/>
</dbReference>
<dbReference type="InterPro" id="IPR019587">
    <property type="entry name" value="Polyketide_cyclase/dehydratase"/>
</dbReference>
<sequence length="162" mass="18099">MPRIEVTRRVPVPVEQAFALSQSQGEVRYAWDPFVREQRLLDGADRPARGVRTRTRSRHGLTMVSEYTSFRAPTQVGMKMVEGPWFFSAFGGGWSFAAAGPEATDATWRYTFTVRPSWLAPVADRIGRRLLGRDIERRLAGFARGCADAELVARAQAQLASP</sequence>
<evidence type="ECO:0000313" key="2">
    <source>
        <dbReference type="Proteomes" id="UP001216390"/>
    </source>
</evidence>
<keyword evidence="2" id="KW-1185">Reference proteome</keyword>
<reference evidence="1" key="1">
    <citation type="submission" date="2023-01" db="EMBL/GenBank/DDBJ databases">
        <title>The diversity of Class Acidimicrobiia in South China Sea sediment environments and the proposal of Iamia marina sp. nov., a novel species of the genus Iamia.</title>
        <authorList>
            <person name="He Y."/>
            <person name="Tian X."/>
        </authorList>
    </citation>
    <scope>NUCLEOTIDE SEQUENCE</scope>
    <source>
        <strain evidence="1">DSM 19957</strain>
    </source>
</reference>
<dbReference type="KEGG" id="ima:PO878_10225"/>
<organism evidence="1 2">
    <name type="scientific">Iamia majanohamensis</name>
    <dbReference type="NCBI Taxonomy" id="467976"/>
    <lineage>
        <taxon>Bacteria</taxon>
        <taxon>Bacillati</taxon>
        <taxon>Actinomycetota</taxon>
        <taxon>Acidimicrobiia</taxon>
        <taxon>Acidimicrobiales</taxon>
        <taxon>Iamiaceae</taxon>
        <taxon>Iamia</taxon>
    </lineage>
</organism>
<dbReference type="Proteomes" id="UP001216390">
    <property type="component" value="Chromosome"/>
</dbReference>
<dbReference type="Pfam" id="PF10604">
    <property type="entry name" value="Polyketide_cyc2"/>
    <property type="match status" value="1"/>
</dbReference>
<evidence type="ECO:0000313" key="1">
    <source>
        <dbReference type="EMBL" id="WCO69101.1"/>
    </source>
</evidence>